<dbReference type="PROSITE" id="PS50217">
    <property type="entry name" value="BZIP"/>
    <property type="match status" value="1"/>
</dbReference>
<dbReference type="AlphaFoldDB" id="A0AAW2W9V8"/>
<keyword evidence="2" id="KW-0805">Transcription regulation</keyword>
<evidence type="ECO:0000256" key="4">
    <source>
        <dbReference type="ARBA" id="ARBA00023163"/>
    </source>
</evidence>
<gene>
    <name evidence="8" type="ORF">Slati_2332900</name>
</gene>
<dbReference type="PANTHER" id="PTHR45764">
    <property type="entry name" value="BZIP TRANSCRIPTION FACTOR 44"/>
    <property type="match status" value="1"/>
</dbReference>
<evidence type="ECO:0000256" key="5">
    <source>
        <dbReference type="ARBA" id="ARBA00023242"/>
    </source>
</evidence>
<evidence type="ECO:0000259" key="7">
    <source>
        <dbReference type="PROSITE" id="PS50217"/>
    </source>
</evidence>
<organism evidence="8">
    <name type="scientific">Sesamum latifolium</name>
    <dbReference type="NCBI Taxonomy" id="2727402"/>
    <lineage>
        <taxon>Eukaryota</taxon>
        <taxon>Viridiplantae</taxon>
        <taxon>Streptophyta</taxon>
        <taxon>Embryophyta</taxon>
        <taxon>Tracheophyta</taxon>
        <taxon>Spermatophyta</taxon>
        <taxon>Magnoliopsida</taxon>
        <taxon>eudicotyledons</taxon>
        <taxon>Gunneridae</taxon>
        <taxon>Pentapetalae</taxon>
        <taxon>asterids</taxon>
        <taxon>lamiids</taxon>
        <taxon>Lamiales</taxon>
        <taxon>Pedaliaceae</taxon>
        <taxon>Sesamum</taxon>
    </lineage>
</organism>
<keyword evidence="5" id="KW-0539">Nucleus</keyword>
<dbReference type="GO" id="GO:0045893">
    <property type="term" value="P:positive regulation of DNA-templated transcription"/>
    <property type="evidence" value="ECO:0007669"/>
    <property type="project" value="TreeGrafter"/>
</dbReference>
<feature type="region of interest" description="Disordered" evidence="6">
    <location>
        <begin position="1"/>
        <end position="51"/>
    </location>
</feature>
<reference evidence="8" key="1">
    <citation type="submission" date="2020-06" db="EMBL/GenBank/DDBJ databases">
        <authorList>
            <person name="Li T."/>
            <person name="Hu X."/>
            <person name="Zhang T."/>
            <person name="Song X."/>
            <person name="Zhang H."/>
            <person name="Dai N."/>
            <person name="Sheng W."/>
            <person name="Hou X."/>
            <person name="Wei L."/>
        </authorList>
    </citation>
    <scope>NUCLEOTIDE SEQUENCE</scope>
    <source>
        <strain evidence="8">KEN1</strain>
        <tissue evidence="8">Leaf</tissue>
    </source>
</reference>
<dbReference type="InterPro" id="IPR046347">
    <property type="entry name" value="bZIP_sf"/>
</dbReference>
<reference evidence="8" key="2">
    <citation type="journal article" date="2024" name="Plant">
        <title>Genomic evolution and insights into agronomic trait innovations of Sesamum species.</title>
        <authorList>
            <person name="Miao H."/>
            <person name="Wang L."/>
            <person name="Qu L."/>
            <person name="Liu H."/>
            <person name="Sun Y."/>
            <person name="Le M."/>
            <person name="Wang Q."/>
            <person name="Wei S."/>
            <person name="Zheng Y."/>
            <person name="Lin W."/>
            <person name="Duan Y."/>
            <person name="Cao H."/>
            <person name="Xiong S."/>
            <person name="Wang X."/>
            <person name="Wei L."/>
            <person name="Li C."/>
            <person name="Ma Q."/>
            <person name="Ju M."/>
            <person name="Zhao R."/>
            <person name="Li G."/>
            <person name="Mu C."/>
            <person name="Tian Q."/>
            <person name="Mei H."/>
            <person name="Zhang T."/>
            <person name="Gao T."/>
            <person name="Zhang H."/>
        </authorList>
    </citation>
    <scope>NUCLEOTIDE SEQUENCE</scope>
    <source>
        <strain evidence="8">KEN1</strain>
    </source>
</reference>
<accession>A0AAW2W9V8</accession>
<dbReference type="Gene3D" id="1.20.5.170">
    <property type="match status" value="1"/>
</dbReference>
<dbReference type="InterPro" id="IPR045314">
    <property type="entry name" value="bZIP_plant_GBF1"/>
</dbReference>
<feature type="domain" description="BZIP" evidence="7">
    <location>
        <begin position="28"/>
        <end position="91"/>
    </location>
</feature>
<dbReference type="GO" id="GO:0003700">
    <property type="term" value="F:DNA-binding transcription factor activity"/>
    <property type="evidence" value="ECO:0007669"/>
    <property type="project" value="InterPro"/>
</dbReference>
<name>A0AAW2W9V8_9LAMI</name>
<keyword evidence="4" id="KW-0804">Transcription</keyword>
<dbReference type="EMBL" id="JACGWN010000008">
    <property type="protein sequence ID" value="KAL0438499.1"/>
    <property type="molecule type" value="Genomic_DNA"/>
</dbReference>
<evidence type="ECO:0000256" key="1">
    <source>
        <dbReference type="ARBA" id="ARBA00004123"/>
    </source>
</evidence>
<proteinExistence type="predicted"/>
<dbReference type="PROSITE" id="PS00036">
    <property type="entry name" value="BZIP_BASIC"/>
    <property type="match status" value="1"/>
</dbReference>
<dbReference type="PANTHER" id="PTHR45764:SF38">
    <property type="entry name" value="BZIP TRANSCRIPTION FACTOR 44"/>
    <property type="match status" value="1"/>
</dbReference>
<dbReference type="CDD" id="cd14702">
    <property type="entry name" value="bZIP_plant_GBF1"/>
    <property type="match status" value="1"/>
</dbReference>
<dbReference type="GO" id="GO:0046982">
    <property type="term" value="F:protein heterodimerization activity"/>
    <property type="evidence" value="ECO:0007669"/>
    <property type="project" value="UniProtKB-ARBA"/>
</dbReference>
<keyword evidence="3" id="KW-0238">DNA-binding</keyword>
<evidence type="ECO:0000256" key="2">
    <source>
        <dbReference type="ARBA" id="ARBA00023015"/>
    </source>
</evidence>
<dbReference type="GO" id="GO:0005634">
    <property type="term" value="C:nucleus"/>
    <property type="evidence" value="ECO:0007669"/>
    <property type="project" value="UniProtKB-SubCell"/>
</dbReference>
<dbReference type="Pfam" id="PF00170">
    <property type="entry name" value="bZIP_1"/>
    <property type="match status" value="1"/>
</dbReference>
<evidence type="ECO:0000256" key="6">
    <source>
        <dbReference type="SAM" id="MobiDB-lite"/>
    </source>
</evidence>
<evidence type="ECO:0000256" key="3">
    <source>
        <dbReference type="ARBA" id="ARBA00023125"/>
    </source>
</evidence>
<evidence type="ECO:0000313" key="8">
    <source>
        <dbReference type="EMBL" id="KAL0438499.1"/>
    </source>
</evidence>
<dbReference type="SUPFAM" id="SSF57959">
    <property type="entry name" value="Leucine zipper domain"/>
    <property type="match status" value="1"/>
</dbReference>
<comment type="caution">
    <text evidence="8">The sequence shown here is derived from an EMBL/GenBank/DDBJ whole genome shotgun (WGS) entry which is preliminary data.</text>
</comment>
<feature type="compositionally biased region" description="Low complexity" evidence="6">
    <location>
        <begin position="1"/>
        <end position="13"/>
    </location>
</feature>
<sequence>MASSSGNSAGSPPIQNSGSEEDLRNLMDQRKRKRMQSNRESARRSRLRKQKHLDDLMAQVAQLKKENGQILSSINVTTQHYVNVEAENSVLRAQMMELTQRLQSLNEILNYINSSAAAGAAVGGGSCIYEAGEFQHQGFGDSVLNNPWNNMMGLTQHPSWPQLSCLITDHHHHHWDSGIKIFLTNLIVIFII</sequence>
<dbReference type="InterPro" id="IPR004827">
    <property type="entry name" value="bZIP"/>
</dbReference>
<dbReference type="SMART" id="SM00338">
    <property type="entry name" value="BRLZ"/>
    <property type="match status" value="1"/>
</dbReference>
<comment type="subcellular location">
    <subcellularLocation>
        <location evidence="1">Nucleus</location>
    </subcellularLocation>
</comment>
<dbReference type="GO" id="GO:0000976">
    <property type="term" value="F:transcription cis-regulatory region binding"/>
    <property type="evidence" value="ECO:0007669"/>
    <property type="project" value="TreeGrafter"/>
</dbReference>
<dbReference type="FunFam" id="1.20.5.170:FF:000020">
    <property type="entry name" value="BZIP transcription factor"/>
    <property type="match status" value="1"/>
</dbReference>
<protein>
    <submittedName>
        <fullName evidence="8">BZIP transcription factor 44</fullName>
    </submittedName>
</protein>